<dbReference type="EMBL" id="FNVA01000006">
    <property type="protein sequence ID" value="SEG55631.1"/>
    <property type="molecule type" value="Genomic_DNA"/>
</dbReference>
<reference evidence="3 4" key="1">
    <citation type="submission" date="2016-10" db="EMBL/GenBank/DDBJ databases">
        <authorList>
            <person name="de Groot N.N."/>
        </authorList>
    </citation>
    <scope>NUCLEOTIDE SEQUENCE [LARGE SCALE GENOMIC DNA]</scope>
    <source>
        <strain evidence="3 4">DSM 22489</strain>
    </source>
</reference>
<accession>A0A1H6B455</accession>
<evidence type="ECO:0000256" key="2">
    <source>
        <dbReference type="SAM" id="SignalP"/>
    </source>
</evidence>
<organism evidence="3 4">
    <name type="scientific">Bryocella elongata</name>
    <dbReference type="NCBI Taxonomy" id="863522"/>
    <lineage>
        <taxon>Bacteria</taxon>
        <taxon>Pseudomonadati</taxon>
        <taxon>Acidobacteriota</taxon>
        <taxon>Terriglobia</taxon>
        <taxon>Terriglobales</taxon>
        <taxon>Acidobacteriaceae</taxon>
        <taxon>Bryocella</taxon>
    </lineage>
</organism>
<gene>
    <name evidence="3" type="ORF">SAMN05421819_3510</name>
</gene>
<keyword evidence="2" id="KW-0732">Signal</keyword>
<dbReference type="Pfam" id="PF13620">
    <property type="entry name" value="CarboxypepD_reg"/>
    <property type="match status" value="1"/>
</dbReference>
<name>A0A1H6B455_9BACT</name>
<feature type="signal peptide" evidence="2">
    <location>
        <begin position="1"/>
        <end position="22"/>
    </location>
</feature>
<keyword evidence="4" id="KW-1185">Reference proteome</keyword>
<dbReference type="RefSeq" id="WP_160115215.1">
    <property type="nucleotide sequence ID" value="NZ_FNVA01000006.1"/>
</dbReference>
<proteinExistence type="predicted"/>
<protein>
    <recommendedName>
        <fullName evidence="5">Carboxypeptidase regulatory-like domain-containing protein</fullName>
    </recommendedName>
</protein>
<evidence type="ECO:0008006" key="5">
    <source>
        <dbReference type="Google" id="ProtNLM"/>
    </source>
</evidence>
<dbReference type="Proteomes" id="UP000236728">
    <property type="component" value="Unassembled WGS sequence"/>
</dbReference>
<feature type="chain" id="PRO_5009293310" description="Carboxypeptidase regulatory-like domain-containing protein" evidence="2">
    <location>
        <begin position="23"/>
        <end position="823"/>
    </location>
</feature>
<dbReference type="InterPro" id="IPR008969">
    <property type="entry name" value="CarboxyPept-like_regulatory"/>
</dbReference>
<evidence type="ECO:0000256" key="1">
    <source>
        <dbReference type="SAM" id="MobiDB-lite"/>
    </source>
</evidence>
<evidence type="ECO:0000313" key="4">
    <source>
        <dbReference type="Proteomes" id="UP000236728"/>
    </source>
</evidence>
<feature type="region of interest" description="Disordered" evidence="1">
    <location>
        <begin position="24"/>
        <end position="45"/>
    </location>
</feature>
<sequence>MRLSLLPLPVAVLALIAAQASAQQAESKQTPKPTHTAAASPHPAASATLPVTSVSLYKNGVGFFEHTGNVTGNGAVTIDFTSAQLNDVLQSLTAIDLGGGRIAGAGYNSTTPLDQQLRTLPFTLSEDSSAADFYAAIRGARVSVTAPGGAITGRLLSIETHGSGTFNSDGENKTTSEHRYLTVVSDSGEVRTLELTSATSVRLLDPALQQSVGRYLQLVEANRSQGLRHLTLQDNGTGTREVRVSYISEVPVWKSTYRILFTPSNTGGTATLQGWSVVDNTTGADWVNVHLSLVAGAPQSFIQPLSQPIYSRRPEIPIATEAQLSPQTFDSSMEANANGLSGNVTDTTGAVIPNALVVATNQATGARVNGRTDSRGQFSIDAPPGRYNLQINSPGFQQMALNNAMTGSPVNATLNVGSASQTITVEASNADLQTLNRYAAPMAMAKLSSGVASGMSGGAAGGVIGGYTGGSIGGPMYQQMAANSLNVNSTTSAFDDYFAYKLDAPVTILKNQSALVPILQTKIPADNVTLVSVANDRVSQPLRALWLTNASNLTLDRGSFTVIESGNFAGEGLLDPVHANEKRLVSYAADQAIHVTTEGDKTTNHVTLIRGSKGVLNIHRADIHEVTVVVHNAAAEHRSVVSELPVVNGWTLDSSTSGNTDPKPVETTATVYRFRTEVDAGATVRLHIGASHSGFSTYYLTNTNDNTFQYLLTETHNNAALKAALQPILEARRKVAYAQDRVNETDAHITQLRSDEDRQRANITALAGADGSARQRFVNDLNKTEDAINASQAELALRQKALEDAKGDLANKIDAFTLDETVS</sequence>
<evidence type="ECO:0000313" key="3">
    <source>
        <dbReference type="EMBL" id="SEG55631.1"/>
    </source>
</evidence>
<dbReference type="Gene3D" id="2.60.40.1120">
    <property type="entry name" value="Carboxypeptidase-like, regulatory domain"/>
    <property type="match status" value="1"/>
</dbReference>
<dbReference type="SUPFAM" id="SSF49464">
    <property type="entry name" value="Carboxypeptidase regulatory domain-like"/>
    <property type="match status" value="1"/>
</dbReference>
<dbReference type="AlphaFoldDB" id="A0A1H6B455"/>
<dbReference type="OrthoDB" id="580912at2"/>